<reference evidence="1" key="1">
    <citation type="submission" date="2023-03" db="EMBL/GenBank/DDBJ databases">
        <title>Massive genome expansion in bonnet fungi (Mycena s.s.) driven by repeated elements and novel gene families across ecological guilds.</title>
        <authorList>
            <consortium name="Lawrence Berkeley National Laboratory"/>
            <person name="Harder C.B."/>
            <person name="Miyauchi S."/>
            <person name="Viragh M."/>
            <person name="Kuo A."/>
            <person name="Thoen E."/>
            <person name="Andreopoulos B."/>
            <person name="Lu D."/>
            <person name="Skrede I."/>
            <person name="Drula E."/>
            <person name="Henrissat B."/>
            <person name="Morin E."/>
            <person name="Kohler A."/>
            <person name="Barry K."/>
            <person name="LaButti K."/>
            <person name="Morin E."/>
            <person name="Salamov A."/>
            <person name="Lipzen A."/>
            <person name="Mereny Z."/>
            <person name="Hegedus B."/>
            <person name="Baldrian P."/>
            <person name="Stursova M."/>
            <person name="Weitz H."/>
            <person name="Taylor A."/>
            <person name="Grigoriev I.V."/>
            <person name="Nagy L.G."/>
            <person name="Martin F."/>
            <person name="Kauserud H."/>
        </authorList>
    </citation>
    <scope>NUCLEOTIDE SEQUENCE</scope>
    <source>
        <strain evidence="1">9144</strain>
    </source>
</reference>
<accession>A0AAD6YCW2</accession>
<evidence type="ECO:0000313" key="1">
    <source>
        <dbReference type="EMBL" id="KAJ7203020.1"/>
    </source>
</evidence>
<sequence length="59" mass="6525">TTLKKLNREFNVPTVKKPPPQHIASTLVVEVMANNVSSRNGSQTVQSRISLQDGIKIPR</sequence>
<dbReference type="AlphaFoldDB" id="A0AAD6YCW2"/>
<dbReference type="Proteomes" id="UP001219525">
    <property type="component" value="Unassembled WGS sequence"/>
</dbReference>
<feature type="non-terminal residue" evidence="1">
    <location>
        <position position="59"/>
    </location>
</feature>
<organism evidence="1 2">
    <name type="scientific">Mycena pura</name>
    <dbReference type="NCBI Taxonomy" id="153505"/>
    <lineage>
        <taxon>Eukaryota</taxon>
        <taxon>Fungi</taxon>
        <taxon>Dikarya</taxon>
        <taxon>Basidiomycota</taxon>
        <taxon>Agaricomycotina</taxon>
        <taxon>Agaricomycetes</taxon>
        <taxon>Agaricomycetidae</taxon>
        <taxon>Agaricales</taxon>
        <taxon>Marasmiineae</taxon>
        <taxon>Mycenaceae</taxon>
        <taxon>Mycena</taxon>
    </lineage>
</organism>
<gene>
    <name evidence="1" type="ORF">GGX14DRAFT_332273</name>
</gene>
<protein>
    <submittedName>
        <fullName evidence="1">Uncharacterized protein</fullName>
    </submittedName>
</protein>
<keyword evidence="2" id="KW-1185">Reference proteome</keyword>
<comment type="caution">
    <text evidence="1">The sequence shown here is derived from an EMBL/GenBank/DDBJ whole genome shotgun (WGS) entry which is preliminary data.</text>
</comment>
<evidence type="ECO:0000313" key="2">
    <source>
        <dbReference type="Proteomes" id="UP001219525"/>
    </source>
</evidence>
<feature type="non-terminal residue" evidence="1">
    <location>
        <position position="1"/>
    </location>
</feature>
<proteinExistence type="predicted"/>
<dbReference type="EMBL" id="JARJCW010000052">
    <property type="protein sequence ID" value="KAJ7203020.1"/>
    <property type="molecule type" value="Genomic_DNA"/>
</dbReference>
<name>A0AAD6YCW2_9AGAR</name>